<keyword evidence="1" id="KW-0378">Hydrolase</keyword>
<evidence type="ECO:0000259" key="2">
    <source>
        <dbReference type="SMART" id="SM00824"/>
    </source>
</evidence>
<feature type="domain" description="Thioesterase TesA-like" evidence="2">
    <location>
        <begin position="38"/>
        <end position="273"/>
    </location>
</feature>
<protein>
    <submittedName>
        <fullName evidence="3">Pimeloyl-ACP methyl ester carboxylesterase</fullName>
    </submittedName>
</protein>
<dbReference type="Proteomes" id="UP000236754">
    <property type="component" value="Unassembled WGS sequence"/>
</dbReference>
<proteinExistence type="predicted"/>
<evidence type="ECO:0000313" key="4">
    <source>
        <dbReference type="Proteomes" id="UP000236754"/>
    </source>
</evidence>
<dbReference type="InterPro" id="IPR000073">
    <property type="entry name" value="AB_hydrolase_1"/>
</dbReference>
<dbReference type="PRINTS" id="PR00111">
    <property type="entry name" value="ABHYDROLASE"/>
</dbReference>
<dbReference type="Gene3D" id="3.40.50.1820">
    <property type="entry name" value="alpha/beta hydrolase"/>
    <property type="match status" value="1"/>
</dbReference>
<dbReference type="OrthoDB" id="8957634at2"/>
<sequence length="278" mass="28775">MASTLDVGDARIVYSDEGGGRQGSGGRDPVLLLHGSFTAHWLTPVGRRLVADGRRVLNVQRAGYGRSQDLAGSASVAAHAGHAVAVLEAAGVRRAALVGHSSGAAVALELAATRPDMARSLVLLDAAFPYAPDEPAHPAMPHALQAAADGDYARAFDLFLGGVGGPGFREVFVRELGEDGLREAVEGSRYFFTTEGPALRAWPFGAPQAAAVTAPVLLAVGGEGERLGTAYRARAAQLAAWLPDSEIRPLPGLSHAAPLEDPAAVARVVEEFAARHGD</sequence>
<dbReference type="InterPro" id="IPR029058">
    <property type="entry name" value="AB_hydrolase_fold"/>
</dbReference>
<keyword evidence="4" id="KW-1185">Reference proteome</keyword>
<dbReference type="GO" id="GO:0016020">
    <property type="term" value="C:membrane"/>
    <property type="evidence" value="ECO:0007669"/>
    <property type="project" value="TreeGrafter"/>
</dbReference>
<evidence type="ECO:0000313" key="3">
    <source>
        <dbReference type="EMBL" id="SEG80795.1"/>
    </source>
</evidence>
<reference evidence="3 4" key="1">
    <citation type="submission" date="2016-10" db="EMBL/GenBank/DDBJ databases">
        <authorList>
            <person name="de Groot N.N."/>
        </authorList>
    </citation>
    <scope>NUCLEOTIDE SEQUENCE [LARGE SCALE GENOMIC DNA]</scope>
    <source>
        <strain evidence="3 4">CGMCC 4.2023</strain>
    </source>
</reference>
<dbReference type="InterPro" id="IPR050266">
    <property type="entry name" value="AB_hydrolase_sf"/>
</dbReference>
<dbReference type="SUPFAM" id="SSF53474">
    <property type="entry name" value="alpha/beta-Hydrolases"/>
    <property type="match status" value="1"/>
</dbReference>
<dbReference type="SMART" id="SM00824">
    <property type="entry name" value="PKS_TE"/>
    <property type="match status" value="1"/>
</dbReference>
<dbReference type="PANTHER" id="PTHR43798">
    <property type="entry name" value="MONOACYLGLYCEROL LIPASE"/>
    <property type="match status" value="1"/>
</dbReference>
<dbReference type="PANTHER" id="PTHR43798:SF31">
    <property type="entry name" value="AB HYDROLASE SUPERFAMILY PROTEIN YCLE"/>
    <property type="match status" value="1"/>
</dbReference>
<dbReference type="EMBL" id="FNVU01000012">
    <property type="protein sequence ID" value="SEG80795.1"/>
    <property type="molecule type" value="Genomic_DNA"/>
</dbReference>
<evidence type="ECO:0000256" key="1">
    <source>
        <dbReference type="ARBA" id="ARBA00022801"/>
    </source>
</evidence>
<dbReference type="RefSeq" id="WP_160145098.1">
    <property type="nucleotide sequence ID" value="NZ_FNVU01000012.1"/>
</dbReference>
<dbReference type="PRINTS" id="PR00412">
    <property type="entry name" value="EPOXHYDRLASE"/>
</dbReference>
<dbReference type="GO" id="GO:0016787">
    <property type="term" value="F:hydrolase activity"/>
    <property type="evidence" value="ECO:0007669"/>
    <property type="project" value="UniProtKB-KW"/>
</dbReference>
<dbReference type="Pfam" id="PF12697">
    <property type="entry name" value="Abhydrolase_6"/>
    <property type="match status" value="1"/>
</dbReference>
<organism evidence="3 4">
    <name type="scientific">Actinacidiphila yanglinensis</name>
    <dbReference type="NCBI Taxonomy" id="310779"/>
    <lineage>
        <taxon>Bacteria</taxon>
        <taxon>Bacillati</taxon>
        <taxon>Actinomycetota</taxon>
        <taxon>Actinomycetes</taxon>
        <taxon>Kitasatosporales</taxon>
        <taxon>Streptomycetaceae</taxon>
        <taxon>Actinacidiphila</taxon>
    </lineage>
</organism>
<gene>
    <name evidence="3" type="ORF">SAMN05216223_112102</name>
</gene>
<name>A0A1H6D7R8_9ACTN</name>
<dbReference type="InterPro" id="IPR000639">
    <property type="entry name" value="Epox_hydrolase-like"/>
</dbReference>
<dbReference type="InterPro" id="IPR020802">
    <property type="entry name" value="TesA-like"/>
</dbReference>
<dbReference type="AlphaFoldDB" id="A0A1H6D7R8"/>
<accession>A0A1H6D7R8</accession>